<dbReference type="EMBL" id="CP035093">
    <property type="protein sequence ID" value="QAT15213.1"/>
    <property type="molecule type" value="Genomic_DNA"/>
</dbReference>
<dbReference type="KEGG" id="bdm:EQG53_13125"/>
<reference evidence="1 2" key="1">
    <citation type="submission" date="2019-01" db="EMBL/GenBank/DDBJ databases">
        <title>Brevundimonas diminuta Genome sequencing and assembly.</title>
        <authorList>
            <person name="Chen H."/>
        </authorList>
    </citation>
    <scope>NUCLEOTIDE SEQUENCE [LARGE SCALE GENOMIC DNA]</scope>
    <source>
        <strain evidence="2">ATCC(B) 19146</strain>
    </source>
</reference>
<dbReference type="InterPro" id="IPR014580">
    <property type="entry name" value="UCP033199"/>
</dbReference>
<evidence type="ECO:0000313" key="2">
    <source>
        <dbReference type="Proteomes" id="UP000287388"/>
    </source>
</evidence>
<dbReference type="Pfam" id="PF09966">
    <property type="entry name" value="DUF2200"/>
    <property type="match status" value="1"/>
</dbReference>
<dbReference type="InterPro" id="IPR023204">
    <property type="entry name" value="SP1917_dom_sf"/>
</dbReference>
<accession>A0A410NZE5</accession>
<protein>
    <submittedName>
        <fullName evidence="1">DUF2200 family protein</fullName>
    </submittedName>
</protein>
<dbReference type="Proteomes" id="UP000287388">
    <property type="component" value="Chromosome"/>
</dbReference>
<dbReference type="AlphaFoldDB" id="A0A410NZE5"/>
<name>A0A410NZE5_BREDI</name>
<dbReference type="RefSeq" id="WP_128720131.1">
    <property type="nucleotide sequence ID" value="NZ_CP035093.1"/>
</dbReference>
<organism evidence="1 2">
    <name type="scientific">Brevundimonas diminuta</name>
    <name type="common">Pseudomonas diminuta</name>
    <dbReference type="NCBI Taxonomy" id="293"/>
    <lineage>
        <taxon>Bacteria</taxon>
        <taxon>Pseudomonadati</taxon>
        <taxon>Pseudomonadota</taxon>
        <taxon>Alphaproteobacteria</taxon>
        <taxon>Caulobacterales</taxon>
        <taxon>Caulobacteraceae</taxon>
        <taxon>Brevundimonas</taxon>
    </lineage>
</organism>
<dbReference type="Gene3D" id="1.10.8.290">
    <property type="entry name" value="uncharacterized protein sp1917 domain"/>
    <property type="match status" value="1"/>
</dbReference>
<sequence length="66" mass="7351">MTQHRIYSTSFASVYPHYVAKAEKKGKTKAQVDQIIRWLTGCPSSKHLAQVWRGVNGERASSGVGF</sequence>
<evidence type="ECO:0000313" key="1">
    <source>
        <dbReference type="EMBL" id="QAT15213.1"/>
    </source>
</evidence>
<gene>
    <name evidence="1" type="ORF">EQG53_13125</name>
</gene>
<proteinExistence type="predicted"/>